<name>A0A0G4IUB5_PLABS</name>
<evidence type="ECO:0000313" key="1">
    <source>
        <dbReference type="EMBL" id="CEO98938.1"/>
    </source>
</evidence>
<sequence>MEDANPIIRAFPREGFLAADARNDPILNPRHGVGIPDEMDRPIRQTMAVSWLHDGPPLIDFDFTAGLSDDVAGMSADHIRSAEFLRKYRNEVVLSEFLKVEIPKRLVSLQVDPSSIRALECLDEFARGQHTQASLCRSLERLSKDDVRRQAEYTKFFKEYAASKGCPVDDLEECLNADPVLSLQRSGGITTLAQLRSYLSESGVSIPSLEYRVCCNGHMWPACDSPPDQECCSKASERFFYFSRILFLQSLFRSAHMSGIIRSEIDRHRNILLGV</sequence>
<reference evidence="1 2" key="1">
    <citation type="submission" date="2015-02" db="EMBL/GenBank/DDBJ databases">
        <authorList>
            <person name="Chooi Y.-H."/>
        </authorList>
    </citation>
    <scope>NUCLEOTIDE SEQUENCE [LARGE SCALE GENOMIC DNA]</scope>
    <source>
        <strain evidence="1">E3</strain>
    </source>
</reference>
<dbReference type="EMBL" id="CDSF01000088">
    <property type="protein sequence ID" value="CEO98938.1"/>
    <property type="molecule type" value="Genomic_DNA"/>
</dbReference>
<protein>
    <submittedName>
        <fullName evidence="1">Uncharacterized protein</fullName>
    </submittedName>
</protein>
<dbReference type="Proteomes" id="UP000039324">
    <property type="component" value="Unassembled WGS sequence"/>
</dbReference>
<gene>
    <name evidence="1" type="ORF">PBRA_007052</name>
</gene>
<keyword evidence="2" id="KW-1185">Reference proteome</keyword>
<accession>A0A0G4IUB5</accession>
<dbReference type="AlphaFoldDB" id="A0A0G4IUB5"/>
<feature type="non-terminal residue" evidence="1">
    <location>
        <position position="275"/>
    </location>
</feature>
<proteinExistence type="predicted"/>
<organism evidence="1 2">
    <name type="scientific">Plasmodiophora brassicae</name>
    <name type="common">Clubroot disease agent</name>
    <dbReference type="NCBI Taxonomy" id="37360"/>
    <lineage>
        <taxon>Eukaryota</taxon>
        <taxon>Sar</taxon>
        <taxon>Rhizaria</taxon>
        <taxon>Endomyxa</taxon>
        <taxon>Phytomyxea</taxon>
        <taxon>Plasmodiophorida</taxon>
        <taxon>Plasmodiophoridae</taxon>
        <taxon>Plasmodiophora</taxon>
    </lineage>
</organism>
<evidence type="ECO:0000313" key="2">
    <source>
        <dbReference type="Proteomes" id="UP000039324"/>
    </source>
</evidence>